<keyword evidence="2" id="KW-1185">Reference proteome</keyword>
<proteinExistence type="predicted"/>
<gene>
    <name evidence="1" type="ORF">GIW81_08445</name>
</gene>
<dbReference type="Proteomes" id="UP000440694">
    <property type="component" value="Unassembled WGS sequence"/>
</dbReference>
<dbReference type="RefSeq" id="WP_154738795.1">
    <property type="nucleotide sequence ID" value="NZ_WMBQ01000001.1"/>
</dbReference>
<sequence length="212" mass="24223">MRGSEKQKSAAASPRRNRYCAGAKLSEHKFLRILHGYAEGLPVKTLEPRTHVTAKTIRSTYGTLRAHLPVATRRERARFSHAGVYLFEGERIAPEGRCILASIERTRRFGRYIKRHAPRLSSCEDEHLFLLEKAVRIFCALDLRGVDLDERLLAQIGEAFTALHPRDPLQKLADFIPGAKPHAHPELRLYEDYRRYLLKNPLRGTVAPSHVK</sequence>
<evidence type="ECO:0000313" key="2">
    <source>
        <dbReference type="Proteomes" id="UP000440694"/>
    </source>
</evidence>
<accession>A0A6I3KKT9</accession>
<organism evidence="1 2">
    <name type="scientific">Hyphomicrobium album</name>
    <dbReference type="NCBI Taxonomy" id="2665159"/>
    <lineage>
        <taxon>Bacteria</taxon>
        <taxon>Pseudomonadati</taxon>
        <taxon>Pseudomonadota</taxon>
        <taxon>Alphaproteobacteria</taxon>
        <taxon>Hyphomicrobiales</taxon>
        <taxon>Hyphomicrobiaceae</taxon>
        <taxon>Hyphomicrobium</taxon>
    </lineage>
</organism>
<dbReference type="EMBL" id="WMBQ01000001">
    <property type="protein sequence ID" value="MTD94362.1"/>
    <property type="molecule type" value="Genomic_DNA"/>
</dbReference>
<evidence type="ECO:0000313" key="1">
    <source>
        <dbReference type="EMBL" id="MTD94362.1"/>
    </source>
</evidence>
<dbReference type="AlphaFoldDB" id="A0A6I3KKT9"/>
<reference evidence="1 2" key="1">
    <citation type="submission" date="2019-11" db="EMBL/GenBank/DDBJ databases">
        <title>Identification of a novel strain.</title>
        <authorList>
            <person name="Xu Q."/>
            <person name="Wang G."/>
        </authorList>
    </citation>
    <scope>NUCLEOTIDE SEQUENCE [LARGE SCALE GENOMIC DNA]</scope>
    <source>
        <strain evidence="2">xq</strain>
    </source>
</reference>
<comment type="caution">
    <text evidence="1">The sequence shown here is derived from an EMBL/GenBank/DDBJ whole genome shotgun (WGS) entry which is preliminary data.</text>
</comment>
<name>A0A6I3KKT9_9HYPH</name>
<protein>
    <submittedName>
        <fullName evidence="1">Uncharacterized protein</fullName>
    </submittedName>
</protein>